<evidence type="ECO:0000313" key="2">
    <source>
        <dbReference type="EMBL" id="SEH14244.1"/>
    </source>
</evidence>
<reference evidence="3" key="1">
    <citation type="submission" date="2016-10" db="EMBL/GenBank/DDBJ databases">
        <authorList>
            <person name="Varghese N."/>
            <person name="Submissions S."/>
        </authorList>
    </citation>
    <scope>NUCLEOTIDE SEQUENCE [LARGE SCALE GENOMIC DNA]</scope>
    <source>
        <strain evidence="3">CGMCC 1.8981</strain>
    </source>
</reference>
<dbReference type="RefSeq" id="WP_090506486.1">
    <property type="nucleotide sequence ID" value="NZ_FNWL01000002.1"/>
</dbReference>
<evidence type="ECO:0000313" key="3">
    <source>
        <dbReference type="Proteomes" id="UP000199112"/>
    </source>
</evidence>
<gene>
    <name evidence="2" type="ORF">SAMN04487967_1511</name>
</gene>
<keyword evidence="1" id="KW-1133">Transmembrane helix</keyword>
<dbReference type="EMBL" id="FNWL01000002">
    <property type="protein sequence ID" value="SEH14244.1"/>
    <property type="molecule type" value="Genomic_DNA"/>
</dbReference>
<keyword evidence="1" id="KW-0812">Transmembrane</keyword>
<dbReference type="Proteomes" id="UP000199112">
    <property type="component" value="Unassembled WGS sequence"/>
</dbReference>
<name>A0A1H6FWQ9_9EURY</name>
<proteinExistence type="predicted"/>
<dbReference type="OrthoDB" id="177006at2157"/>
<feature type="transmembrane region" description="Helical" evidence="1">
    <location>
        <begin position="114"/>
        <end position="136"/>
    </location>
</feature>
<evidence type="ECO:0008006" key="4">
    <source>
        <dbReference type="Google" id="ProtNLM"/>
    </source>
</evidence>
<feature type="transmembrane region" description="Helical" evidence="1">
    <location>
        <begin position="21"/>
        <end position="38"/>
    </location>
</feature>
<keyword evidence="3" id="KW-1185">Reference proteome</keyword>
<accession>A0A1H6FWQ9</accession>
<dbReference type="InterPro" id="IPR021414">
    <property type="entry name" value="DUF3054"/>
</dbReference>
<keyword evidence="1" id="KW-0472">Membrane</keyword>
<feature type="transmembrane region" description="Helical" evidence="1">
    <location>
        <begin position="50"/>
        <end position="72"/>
    </location>
</feature>
<dbReference type="AlphaFoldDB" id="A0A1H6FWQ9"/>
<feature type="transmembrane region" description="Helical" evidence="1">
    <location>
        <begin position="84"/>
        <end position="102"/>
    </location>
</feature>
<dbReference type="Pfam" id="PF11255">
    <property type="entry name" value="DUF3054"/>
    <property type="match status" value="1"/>
</dbReference>
<sequence length="142" mass="15086">MESATRLSTRVGSADRRTFTLVAGDLLVLTALVLVGQLEHGMNPLEQPFGALEALAPFVVGWVVVAALAGLYTRPISTSVWETTRLATVAWLAAANVGLVLRQSVFGDTAAWPFPLVISAFGLVLLVGWRIGFAYVSPSTDT</sequence>
<evidence type="ECO:0000256" key="1">
    <source>
        <dbReference type="SAM" id="Phobius"/>
    </source>
</evidence>
<protein>
    <recommendedName>
        <fullName evidence="4">DUF3054 domain-containing protein</fullName>
    </recommendedName>
</protein>
<organism evidence="2 3">
    <name type="scientific">Natronorubrum sediminis</name>
    <dbReference type="NCBI Taxonomy" id="640943"/>
    <lineage>
        <taxon>Archaea</taxon>
        <taxon>Methanobacteriati</taxon>
        <taxon>Methanobacteriota</taxon>
        <taxon>Stenosarchaea group</taxon>
        <taxon>Halobacteria</taxon>
        <taxon>Halobacteriales</taxon>
        <taxon>Natrialbaceae</taxon>
        <taxon>Natronorubrum</taxon>
    </lineage>
</organism>